<gene>
    <name evidence="3" type="ORF">FHR82_001143</name>
</gene>
<dbReference type="Pfam" id="PF13411">
    <property type="entry name" value="MerR_1"/>
    <property type="match status" value="1"/>
</dbReference>
<dbReference type="CDD" id="cd04780">
    <property type="entry name" value="HTH_MerR-like_sg5"/>
    <property type="match status" value="1"/>
</dbReference>
<feature type="domain" description="HTH merR-type" evidence="2">
    <location>
        <begin position="1"/>
        <end position="70"/>
    </location>
</feature>
<evidence type="ECO:0000259" key="2">
    <source>
        <dbReference type="PROSITE" id="PS50937"/>
    </source>
</evidence>
<dbReference type="GO" id="GO:0003677">
    <property type="term" value="F:DNA binding"/>
    <property type="evidence" value="ECO:0007669"/>
    <property type="project" value="UniProtKB-KW"/>
</dbReference>
<dbReference type="RefSeq" id="WP_184809112.1">
    <property type="nucleotide sequence ID" value="NZ_JACHJQ010000001.1"/>
</dbReference>
<comment type="caution">
    <text evidence="3">The sequence shown here is derived from an EMBL/GenBank/DDBJ whole genome shotgun (WGS) entry which is preliminary data.</text>
</comment>
<dbReference type="Gene3D" id="1.10.1660.10">
    <property type="match status" value="1"/>
</dbReference>
<sequence>MRIGELSRRTGVPVPTIKYYLREGLVPHGERTSPNQARYDEAHVHRVRLVRALTEVGGLSIAAARDVLALMHEPGRGRLGSIGKVHFAVQAARQPHTDEPSESSVARTNDLIEQRGWHVRPTNPARAALAGVLDYFTRLGQPDVLGLLDDYADAAEKLAVAEIDTLGGRDVDHMAEHVVMMTVLGGALLNALRGLAQESAASAKMT</sequence>
<dbReference type="PRINTS" id="PR00040">
    <property type="entry name" value="HTHMERR"/>
</dbReference>
<dbReference type="SUPFAM" id="SSF46955">
    <property type="entry name" value="Putative DNA-binding domain"/>
    <property type="match status" value="1"/>
</dbReference>
<accession>A0A7W7VC96</accession>
<dbReference type="InterPro" id="IPR000551">
    <property type="entry name" value="MerR-type_HTH_dom"/>
</dbReference>
<protein>
    <submittedName>
        <fullName evidence="3">DNA-binding transcriptional MerR regulator</fullName>
    </submittedName>
</protein>
<reference evidence="3 4" key="1">
    <citation type="submission" date="2020-08" db="EMBL/GenBank/DDBJ databases">
        <title>Genomic Encyclopedia of Type Strains, Phase III (KMG-III): the genomes of soil and plant-associated and newly described type strains.</title>
        <authorList>
            <person name="Whitman W."/>
        </authorList>
    </citation>
    <scope>NUCLEOTIDE SEQUENCE [LARGE SCALE GENOMIC DNA]</scope>
    <source>
        <strain evidence="3 4">CECT 8960</strain>
    </source>
</reference>
<proteinExistence type="predicted"/>
<evidence type="ECO:0000256" key="1">
    <source>
        <dbReference type="ARBA" id="ARBA00023125"/>
    </source>
</evidence>
<dbReference type="SMART" id="SM00422">
    <property type="entry name" value="HTH_MERR"/>
    <property type="match status" value="1"/>
</dbReference>
<evidence type="ECO:0000313" key="4">
    <source>
        <dbReference type="Proteomes" id="UP000520767"/>
    </source>
</evidence>
<dbReference type="PANTHER" id="PTHR30204">
    <property type="entry name" value="REDOX-CYCLING DRUG-SENSING TRANSCRIPTIONAL ACTIVATOR SOXR"/>
    <property type="match status" value="1"/>
</dbReference>
<name>A0A7W7VC96_9PSEU</name>
<dbReference type="PANTHER" id="PTHR30204:SF98">
    <property type="entry name" value="HTH-TYPE TRANSCRIPTIONAL REGULATOR ADHR"/>
    <property type="match status" value="1"/>
</dbReference>
<dbReference type="AlphaFoldDB" id="A0A7W7VC96"/>
<evidence type="ECO:0000313" key="3">
    <source>
        <dbReference type="EMBL" id="MBB4904933.1"/>
    </source>
</evidence>
<dbReference type="PROSITE" id="PS50937">
    <property type="entry name" value="HTH_MERR_2"/>
    <property type="match status" value="1"/>
</dbReference>
<dbReference type="InterPro" id="IPR009061">
    <property type="entry name" value="DNA-bd_dom_put_sf"/>
</dbReference>
<dbReference type="EMBL" id="JACHJQ010000001">
    <property type="protein sequence ID" value="MBB4904933.1"/>
    <property type="molecule type" value="Genomic_DNA"/>
</dbReference>
<dbReference type="Proteomes" id="UP000520767">
    <property type="component" value="Unassembled WGS sequence"/>
</dbReference>
<organism evidence="3 4">
    <name type="scientific">Actinophytocola algeriensis</name>
    <dbReference type="NCBI Taxonomy" id="1768010"/>
    <lineage>
        <taxon>Bacteria</taxon>
        <taxon>Bacillati</taxon>
        <taxon>Actinomycetota</taxon>
        <taxon>Actinomycetes</taxon>
        <taxon>Pseudonocardiales</taxon>
        <taxon>Pseudonocardiaceae</taxon>
    </lineage>
</organism>
<keyword evidence="1 3" id="KW-0238">DNA-binding</keyword>
<dbReference type="InterPro" id="IPR047057">
    <property type="entry name" value="MerR_fam"/>
</dbReference>
<dbReference type="GO" id="GO:0003700">
    <property type="term" value="F:DNA-binding transcription factor activity"/>
    <property type="evidence" value="ECO:0007669"/>
    <property type="project" value="InterPro"/>
</dbReference>
<keyword evidence="4" id="KW-1185">Reference proteome</keyword>